<reference evidence="1" key="1">
    <citation type="submission" date="2020-04" db="EMBL/GenBank/DDBJ databases">
        <title>Phage recombination drives evolution of spore-forming Bacilli.</title>
        <authorList>
            <person name="Dragos A."/>
            <person name="Kovacs A.T."/>
        </authorList>
    </citation>
    <scope>NUCLEOTIDE SEQUENCE</scope>
    <source>
        <strain evidence="1">168</strain>
    </source>
</reference>
<gene>
    <name evidence="1" type="ORF">HIR78_10265</name>
</gene>
<proteinExistence type="predicted"/>
<organism evidence="1">
    <name type="scientific">Bacillus subtilis (strain 168)</name>
    <dbReference type="NCBI Taxonomy" id="224308"/>
    <lineage>
        <taxon>Bacteria</taxon>
        <taxon>Bacillati</taxon>
        <taxon>Bacillota</taxon>
        <taxon>Bacilli</taxon>
        <taxon>Bacillales</taxon>
        <taxon>Bacillaceae</taxon>
        <taxon>Bacillus</taxon>
    </lineage>
</organism>
<name>A0A6M4JRK5_BACSU</name>
<evidence type="ECO:0000313" key="1">
    <source>
        <dbReference type="EMBL" id="QJP90854.1"/>
    </source>
</evidence>
<protein>
    <submittedName>
        <fullName evidence="1">Uncharacterized protein</fullName>
    </submittedName>
</protein>
<dbReference type="EMBL" id="CP052842">
    <property type="protein sequence ID" value="QJP90854.1"/>
    <property type="molecule type" value="Genomic_DNA"/>
</dbReference>
<dbReference type="KEGG" id="bsu:BSU18860"/>
<accession>A0A6M4JRK5</accession>
<dbReference type="AlphaFoldDB" id="A0A6M4JRK5"/>
<dbReference type="OrthoDB" id="9866948at2"/>
<sequence length="118" mass="13073">MNDLLFAAGNLHIGLGHDYLKCIALLINVKRFFSLTESYGNISDKLAVVAMKGVQFDQFEEAYKAYKETVAINQNSLVDFLSALITLIKAGEKLQKAGESLAIIMNKLLEMSPENSMK</sequence>
<dbReference type="RefSeq" id="WP_004399488.1">
    <property type="nucleotide sequence ID" value="NC_000964.3"/>
</dbReference>